<name>A0A1U7NT77_9DEIO</name>
<dbReference type="AlphaFoldDB" id="A0A1U7NT77"/>
<evidence type="ECO:0000313" key="3">
    <source>
        <dbReference type="Proteomes" id="UP000186607"/>
    </source>
</evidence>
<proteinExistence type="predicted"/>
<comment type="caution">
    <text evidence="2">The sequence shown here is derived from an EMBL/GenBank/DDBJ whole genome shotgun (WGS) entry which is preliminary data.</text>
</comment>
<evidence type="ECO:0000313" key="2">
    <source>
        <dbReference type="EMBL" id="OLV16115.1"/>
    </source>
</evidence>
<protein>
    <submittedName>
        <fullName evidence="2">Uncharacterized protein</fullName>
    </submittedName>
</protein>
<sequence length="92" mass="10586">MEARAIFDQQHMMIWTRAETGRKRGNDELVSLFGDLWNEPELTGSRFRTDEGVEIEPLVTWLNRTDGWLTGGGPKRPRDGLQSDPMFVHCPK</sequence>
<dbReference type="EMBL" id="MSTI01000154">
    <property type="protein sequence ID" value="OLV16115.1"/>
    <property type="molecule type" value="Genomic_DNA"/>
</dbReference>
<accession>A0A1U7NT77</accession>
<gene>
    <name evidence="2" type="ORF">BOO71_0012760</name>
</gene>
<reference evidence="2 3" key="1">
    <citation type="submission" date="2017-01" db="EMBL/GenBank/DDBJ databases">
        <title>Genome Analysis of Deinococcus marmoris KOPRI26562.</title>
        <authorList>
            <person name="Kim J.H."/>
            <person name="Oh H.-M."/>
        </authorList>
    </citation>
    <scope>NUCLEOTIDE SEQUENCE [LARGE SCALE GENOMIC DNA]</scope>
    <source>
        <strain evidence="2 3">KOPRI26562</strain>
    </source>
</reference>
<evidence type="ECO:0000256" key="1">
    <source>
        <dbReference type="SAM" id="MobiDB-lite"/>
    </source>
</evidence>
<organism evidence="2 3">
    <name type="scientific">Deinococcus marmoris</name>
    <dbReference type="NCBI Taxonomy" id="249408"/>
    <lineage>
        <taxon>Bacteria</taxon>
        <taxon>Thermotogati</taxon>
        <taxon>Deinococcota</taxon>
        <taxon>Deinococci</taxon>
        <taxon>Deinococcales</taxon>
        <taxon>Deinococcaceae</taxon>
        <taxon>Deinococcus</taxon>
    </lineage>
</organism>
<dbReference type="Proteomes" id="UP000186607">
    <property type="component" value="Unassembled WGS sequence"/>
</dbReference>
<feature type="region of interest" description="Disordered" evidence="1">
    <location>
        <begin position="70"/>
        <end position="92"/>
    </location>
</feature>
<keyword evidence="3" id="KW-1185">Reference proteome</keyword>